<feature type="region of interest" description="Disordered" evidence="1">
    <location>
        <begin position="116"/>
        <end position="138"/>
    </location>
</feature>
<feature type="compositionally biased region" description="Basic residues" evidence="1">
    <location>
        <begin position="117"/>
        <end position="135"/>
    </location>
</feature>
<gene>
    <name evidence="2" type="ORF">LSAT_V11C400159690</name>
</gene>
<sequence>MDISITIDNLRKSYYTTEDIMDCLGLSEAKLQQIEGLGLSEAKVQPIEDVDVAMSQDVGIASQITVEELPITQVLGDEERMNKEDGIDEPGMGEVMMNDERMDGEREILITQQLNQVRRRPTKRSRVNQVRRRKPSERITDIKLQKVVAVKNGKGMSSSNPLSLE</sequence>
<protein>
    <submittedName>
        <fullName evidence="2">Uncharacterized protein</fullName>
    </submittedName>
</protein>
<keyword evidence="3" id="KW-1185">Reference proteome</keyword>
<dbReference type="Proteomes" id="UP000235145">
    <property type="component" value="Unassembled WGS sequence"/>
</dbReference>
<evidence type="ECO:0000313" key="2">
    <source>
        <dbReference type="EMBL" id="KAJ0209769.1"/>
    </source>
</evidence>
<proteinExistence type="predicted"/>
<dbReference type="AlphaFoldDB" id="A0A9R1XEN6"/>
<name>A0A9R1XEN6_LACSA</name>
<accession>A0A9R1XEN6</accession>
<dbReference type="Gramene" id="rna-gnl|WGS:NBSK|LSAT_4X6241_mrna">
    <property type="protein sequence ID" value="cds-PLY62431.1"/>
    <property type="gene ID" value="gene-LSAT_4X6241"/>
</dbReference>
<organism evidence="2 3">
    <name type="scientific">Lactuca sativa</name>
    <name type="common">Garden lettuce</name>
    <dbReference type="NCBI Taxonomy" id="4236"/>
    <lineage>
        <taxon>Eukaryota</taxon>
        <taxon>Viridiplantae</taxon>
        <taxon>Streptophyta</taxon>
        <taxon>Embryophyta</taxon>
        <taxon>Tracheophyta</taxon>
        <taxon>Spermatophyta</taxon>
        <taxon>Magnoliopsida</taxon>
        <taxon>eudicotyledons</taxon>
        <taxon>Gunneridae</taxon>
        <taxon>Pentapetalae</taxon>
        <taxon>asterids</taxon>
        <taxon>campanulids</taxon>
        <taxon>Asterales</taxon>
        <taxon>Asteraceae</taxon>
        <taxon>Cichorioideae</taxon>
        <taxon>Cichorieae</taxon>
        <taxon>Lactucinae</taxon>
        <taxon>Lactuca</taxon>
    </lineage>
</organism>
<comment type="caution">
    <text evidence="2">The sequence shown here is derived from an EMBL/GenBank/DDBJ whole genome shotgun (WGS) entry which is preliminary data.</text>
</comment>
<dbReference type="EMBL" id="NBSK02000004">
    <property type="protein sequence ID" value="KAJ0209769.1"/>
    <property type="molecule type" value="Genomic_DNA"/>
</dbReference>
<evidence type="ECO:0000256" key="1">
    <source>
        <dbReference type="SAM" id="MobiDB-lite"/>
    </source>
</evidence>
<evidence type="ECO:0000313" key="3">
    <source>
        <dbReference type="Proteomes" id="UP000235145"/>
    </source>
</evidence>
<reference evidence="2 3" key="1">
    <citation type="journal article" date="2017" name="Nat. Commun.">
        <title>Genome assembly with in vitro proximity ligation data and whole-genome triplication in lettuce.</title>
        <authorList>
            <person name="Reyes-Chin-Wo S."/>
            <person name="Wang Z."/>
            <person name="Yang X."/>
            <person name="Kozik A."/>
            <person name="Arikit S."/>
            <person name="Song C."/>
            <person name="Xia L."/>
            <person name="Froenicke L."/>
            <person name="Lavelle D.O."/>
            <person name="Truco M.J."/>
            <person name="Xia R."/>
            <person name="Zhu S."/>
            <person name="Xu C."/>
            <person name="Xu H."/>
            <person name="Xu X."/>
            <person name="Cox K."/>
            <person name="Korf I."/>
            <person name="Meyers B.C."/>
            <person name="Michelmore R.W."/>
        </authorList>
    </citation>
    <scope>NUCLEOTIDE SEQUENCE [LARGE SCALE GENOMIC DNA]</scope>
    <source>
        <strain evidence="3">cv. Salinas</strain>
        <tissue evidence="2">Seedlings</tissue>
    </source>
</reference>